<sequence>MTDYTLSMRTAVKGQEIPPATITLDAKGNEQQVNLDKLTVAALEGKTELKALLDWQQAISWRGELTLNGINTAKEFPEWPSKLNGLIKTRGSLYGGTWQMEVPELKLTGNVKQNKVNVDGTLKGNSYMQWMIPGLHLELGPNSAEVKGELGVKDLNLDAKHHQRAGAG</sequence>
<evidence type="ECO:0000256" key="4">
    <source>
        <dbReference type="ARBA" id="ARBA00023136"/>
    </source>
</evidence>
<accession>A0A8S0G431</accession>
<evidence type="ECO:0000313" key="5">
    <source>
        <dbReference type="EMBL" id="BBU87299.1"/>
    </source>
</evidence>
<dbReference type="Proteomes" id="UP000467488">
    <property type="component" value="Chromosome"/>
</dbReference>
<dbReference type="PANTHER" id="PTHR36985:SF1">
    <property type="entry name" value="TRANSLOCATION AND ASSEMBLY MODULE SUBUNIT TAMB"/>
    <property type="match status" value="1"/>
</dbReference>
<name>A0A8S0G431_ECOLX</name>
<keyword evidence="2" id="KW-0812">Transmembrane</keyword>
<dbReference type="GO" id="GO:0097347">
    <property type="term" value="C:TAM protein secretion complex"/>
    <property type="evidence" value="ECO:0007669"/>
    <property type="project" value="TreeGrafter"/>
</dbReference>
<dbReference type="EMBL" id="AP022360">
    <property type="protein sequence ID" value="BBU87299.1"/>
    <property type="molecule type" value="Genomic_DNA"/>
</dbReference>
<organism evidence="5 6">
    <name type="scientific">Escherichia coli</name>
    <dbReference type="NCBI Taxonomy" id="562"/>
    <lineage>
        <taxon>Bacteria</taxon>
        <taxon>Pseudomonadati</taxon>
        <taxon>Pseudomonadota</taxon>
        <taxon>Gammaproteobacteria</taxon>
        <taxon>Enterobacterales</taxon>
        <taxon>Enterobacteriaceae</taxon>
        <taxon>Escherichia</taxon>
    </lineage>
</organism>
<dbReference type="GO" id="GO:0009306">
    <property type="term" value="P:protein secretion"/>
    <property type="evidence" value="ECO:0007669"/>
    <property type="project" value="TreeGrafter"/>
</dbReference>
<protein>
    <recommendedName>
        <fullName evidence="7">Translocation and assembly module for autotransporter export, inner membrane subunit</fullName>
    </recommendedName>
</protein>
<dbReference type="PANTHER" id="PTHR36985">
    <property type="entry name" value="TRANSLOCATION AND ASSEMBLY MODULE SUBUNIT TAMB"/>
    <property type="match status" value="1"/>
</dbReference>
<evidence type="ECO:0000256" key="1">
    <source>
        <dbReference type="ARBA" id="ARBA00004167"/>
    </source>
</evidence>
<evidence type="ECO:0000313" key="6">
    <source>
        <dbReference type="Proteomes" id="UP000467488"/>
    </source>
</evidence>
<reference evidence="5 6" key="1">
    <citation type="submission" date="2020-01" db="EMBL/GenBank/DDBJ databases">
        <title>Dynamics of blaIMP-6 dissemination in carbapenem resistant Enterobacteriacea isolated from regional surveillance in Osaka, Japan.</title>
        <authorList>
            <person name="Abe R."/>
            <person name="Akeda Y."/>
            <person name="Sugawara Y."/>
            <person name="Yamamoto N."/>
            <person name="Tomono K."/>
            <person name="Takeuchi D."/>
            <person name="Kawahara R."/>
            <person name="Hamada S."/>
        </authorList>
    </citation>
    <scope>NUCLEOTIDE SEQUENCE [LARGE SCALE GENOMIC DNA]</scope>
    <source>
        <strain evidence="5 6">E300</strain>
    </source>
</reference>
<evidence type="ECO:0008006" key="7">
    <source>
        <dbReference type="Google" id="ProtNLM"/>
    </source>
</evidence>
<dbReference type="GO" id="GO:0005886">
    <property type="term" value="C:plasma membrane"/>
    <property type="evidence" value="ECO:0007669"/>
    <property type="project" value="TreeGrafter"/>
</dbReference>
<evidence type="ECO:0000256" key="2">
    <source>
        <dbReference type="ARBA" id="ARBA00022692"/>
    </source>
</evidence>
<keyword evidence="3" id="KW-1133">Transmembrane helix</keyword>
<keyword evidence="4" id="KW-0472">Membrane</keyword>
<comment type="subcellular location">
    <subcellularLocation>
        <location evidence="1">Membrane</location>
        <topology evidence="1">Single-pass membrane protein</topology>
    </subcellularLocation>
</comment>
<dbReference type="AlphaFoldDB" id="A0A8S0G431"/>
<gene>
    <name evidence="5" type="ORF">EIMP300_86990</name>
</gene>
<proteinExistence type="predicted"/>
<evidence type="ECO:0000256" key="3">
    <source>
        <dbReference type="ARBA" id="ARBA00022989"/>
    </source>
</evidence>